<evidence type="ECO:0000256" key="2">
    <source>
        <dbReference type="ARBA" id="ARBA00006680"/>
    </source>
</evidence>
<evidence type="ECO:0000313" key="11">
    <source>
        <dbReference type="Proteomes" id="UP000050502"/>
    </source>
</evidence>
<dbReference type="Pfam" id="PF03787">
    <property type="entry name" value="RAMPs"/>
    <property type="match status" value="1"/>
</dbReference>
<accession>A0A0M8K889</accession>
<keyword evidence="5" id="KW-0051">Antiviral defense</keyword>
<reference evidence="8" key="1">
    <citation type="journal article" date="2015" name="Genome Announc.">
        <title>Draft Genome Sequence of a Heterotrophic Facultative Anaerobic Thermophilic Bacterium, Ardenticatena maritima Strain 110ST.</title>
        <authorList>
            <person name="Kawaichi S."/>
            <person name="Yoshida T."/>
            <person name="Sako Y."/>
            <person name="Nakamura R."/>
        </authorList>
    </citation>
    <scope>NUCLEOTIDE SEQUENCE [LARGE SCALE GENOMIC DNA]</scope>
    <source>
        <strain evidence="8">110S</strain>
    </source>
</reference>
<evidence type="ECO:0000256" key="5">
    <source>
        <dbReference type="ARBA" id="ARBA00023118"/>
    </source>
</evidence>
<reference evidence="9 11" key="2">
    <citation type="submission" date="2015-07" db="EMBL/GenBank/DDBJ databases">
        <title>Whole genome sequence of Ardenticatena maritima DSM 23922.</title>
        <authorList>
            <person name="Hemp J."/>
            <person name="Ward L.M."/>
            <person name="Pace L.A."/>
            <person name="Fischer W.W."/>
        </authorList>
    </citation>
    <scope>NUCLEOTIDE SEQUENCE [LARGE SCALE GENOMIC DNA]</scope>
    <source>
        <strain evidence="9 11">110S</strain>
    </source>
</reference>
<dbReference type="PANTHER" id="PTHR38007">
    <property type="entry name" value="CRISPR SYSTEM CMS PROTEIN CSM5"/>
    <property type="match status" value="1"/>
</dbReference>
<comment type="caution">
    <text evidence="8">The sequence shown here is derived from an EMBL/GenBank/DDBJ whole genome shotgun (WGS) entry which is preliminary data.</text>
</comment>
<evidence type="ECO:0000313" key="10">
    <source>
        <dbReference type="Proteomes" id="UP000037784"/>
    </source>
</evidence>
<evidence type="ECO:0000256" key="6">
    <source>
        <dbReference type="ARBA" id="ARBA00031720"/>
    </source>
</evidence>
<dbReference type="STRING" id="872965.SE16_02855"/>
<keyword evidence="4" id="KW-0694">RNA-binding</keyword>
<evidence type="ECO:0000256" key="1">
    <source>
        <dbReference type="ARBA" id="ARBA00003088"/>
    </source>
</evidence>
<dbReference type="Proteomes" id="UP000037784">
    <property type="component" value="Unassembled WGS sequence"/>
</dbReference>
<dbReference type="OrthoDB" id="24360at2"/>
<dbReference type="InterPro" id="IPR010173">
    <property type="entry name" value="CRISPR-assoc_Csm5"/>
</dbReference>
<evidence type="ECO:0000256" key="3">
    <source>
        <dbReference type="ARBA" id="ARBA00016113"/>
    </source>
</evidence>
<dbReference type="EMBL" id="LGKN01000003">
    <property type="protein sequence ID" value="KPL89408.1"/>
    <property type="molecule type" value="Genomic_DNA"/>
</dbReference>
<comment type="function">
    <text evidence="1">This subunit might be involved in maturation of a crRNA intermediate to its mature form.</text>
</comment>
<keyword evidence="10" id="KW-1185">Reference proteome</keyword>
<evidence type="ECO:0000259" key="7">
    <source>
        <dbReference type="Pfam" id="PF03787"/>
    </source>
</evidence>
<evidence type="ECO:0000313" key="9">
    <source>
        <dbReference type="EMBL" id="KPL89408.1"/>
    </source>
</evidence>
<dbReference type="EMBL" id="BBZA01000088">
    <property type="protein sequence ID" value="GAP62851.1"/>
    <property type="molecule type" value="Genomic_DNA"/>
</dbReference>
<proteinExistence type="inferred from homology"/>
<dbReference type="GO" id="GO:0003723">
    <property type="term" value="F:RNA binding"/>
    <property type="evidence" value="ECO:0007669"/>
    <property type="project" value="UniProtKB-KW"/>
</dbReference>
<dbReference type="InterPro" id="IPR005537">
    <property type="entry name" value="RAMP_III_fam"/>
</dbReference>
<name>A0A0M8K889_9CHLR</name>
<sequence length="375" mass="42962">MAEYLIYDAHVRLISPLHIGSGVTLMRDYDYAVHKGHSWRLNHDAILDVQDVEDPDIVEKLMRVPPAQLLRPEDYTPDSPFFRYVMRGVPRSEQRGAELREQLKDPFDRPYLPGTTVKGALRTALGWYAWGQMGMRANARELGFKKQWAGQPFEKQIFGASPNHDWMRALHISDSDPLDASTLMVANVRVLNRGGGLAAPIAVEALRPRTECWLTIKIDLALFDDWAHRAKLRASARQWLTNLPDIVNQHALDHIKREVQWFKNIRGGDHVAQFYERLAQQVAKVQGSNRFVVALGWGTGWETKTFGSRLARDERFMEQIISKYRLARGKRQHGDPFPKSRRVAVHIDRDPSGRVHEEARAPLGWCVVTLLPKED</sequence>
<dbReference type="NCBIfam" id="TIGR01899">
    <property type="entry name" value="cas_TM1807_csm5"/>
    <property type="match status" value="1"/>
</dbReference>
<feature type="domain" description="CRISPR type III-associated protein" evidence="7">
    <location>
        <begin position="11"/>
        <end position="196"/>
    </location>
</feature>
<reference evidence="10" key="3">
    <citation type="submission" date="2015-08" db="EMBL/GenBank/DDBJ databases">
        <title>Draft Genome Sequence of a Heterotrophic Facultative Anaerobic Bacterium Ardenticatena maritima Strain 110S.</title>
        <authorList>
            <person name="Kawaichi S."/>
            <person name="Yoshida T."/>
            <person name="Sako Y."/>
            <person name="Nakamura R."/>
        </authorList>
    </citation>
    <scope>NUCLEOTIDE SEQUENCE [LARGE SCALE GENOMIC DNA]</scope>
    <source>
        <strain evidence="10">110S</strain>
    </source>
</reference>
<protein>
    <recommendedName>
        <fullName evidence="3">CRISPR system Cms protein Csm5</fullName>
    </recommendedName>
    <alternativeName>
        <fullName evidence="6">CRISPR type III A-associated protein Csm5</fullName>
    </alternativeName>
</protein>
<evidence type="ECO:0000256" key="4">
    <source>
        <dbReference type="ARBA" id="ARBA00022884"/>
    </source>
</evidence>
<dbReference type="AlphaFoldDB" id="A0A0M8K889"/>
<dbReference type="PANTHER" id="PTHR38007:SF1">
    <property type="entry name" value="CRISPR SYSTEM CMS PROTEIN CSM5"/>
    <property type="match status" value="1"/>
</dbReference>
<dbReference type="RefSeq" id="WP_054492742.1">
    <property type="nucleotide sequence ID" value="NZ_BBZA01000088.1"/>
</dbReference>
<comment type="similarity">
    <text evidence="2">Belongs to the CRISPR-associated Csm5 family.</text>
</comment>
<gene>
    <name evidence="8" type="ORF">ARMA_1274</name>
    <name evidence="9" type="ORF">SE16_02855</name>
</gene>
<organism evidence="8 10">
    <name type="scientific">Ardenticatena maritima</name>
    <dbReference type="NCBI Taxonomy" id="872965"/>
    <lineage>
        <taxon>Bacteria</taxon>
        <taxon>Bacillati</taxon>
        <taxon>Chloroflexota</taxon>
        <taxon>Ardenticatenia</taxon>
        <taxon>Ardenticatenales</taxon>
        <taxon>Ardenticatenaceae</taxon>
        <taxon>Ardenticatena</taxon>
    </lineage>
</organism>
<dbReference type="GO" id="GO:0051607">
    <property type="term" value="P:defense response to virus"/>
    <property type="evidence" value="ECO:0007669"/>
    <property type="project" value="UniProtKB-KW"/>
</dbReference>
<evidence type="ECO:0000313" key="8">
    <source>
        <dbReference type="EMBL" id="GAP62851.1"/>
    </source>
</evidence>
<dbReference type="Proteomes" id="UP000050502">
    <property type="component" value="Unassembled WGS sequence"/>
</dbReference>